<dbReference type="Proteomes" id="UP001565236">
    <property type="component" value="Unassembled WGS sequence"/>
</dbReference>
<dbReference type="InterPro" id="IPR013647">
    <property type="entry name" value="OligopepF_N_dom"/>
</dbReference>
<evidence type="ECO:0000256" key="2">
    <source>
        <dbReference type="ARBA" id="ARBA00022723"/>
    </source>
</evidence>
<accession>A0ABV4DPZ8</accession>
<evidence type="ECO:0000256" key="5">
    <source>
        <dbReference type="ARBA" id="ARBA00023049"/>
    </source>
</evidence>
<dbReference type="RefSeq" id="WP_369941845.1">
    <property type="nucleotide sequence ID" value="NZ_JBCLUF010000016.1"/>
</dbReference>
<feature type="domain" description="Oligopeptidase F N-terminal" evidence="8">
    <location>
        <begin position="129"/>
        <end position="179"/>
    </location>
</feature>
<dbReference type="PANTHER" id="PTHR11804">
    <property type="entry name" value="PROTEASE M3 THIMET OLIGOPEPTIDASE-RELATED"/>
    <property type="match status" value="1"/>
</dbReference>
<evidence type="ECO:0000256" key="1">
    <source>
        <dbReference type="ARBA" id="ARBA00022670"/>
    </source>
</evidence>
<keyword evidence="1 6" id="KW-0645">Protease</keyword>
<dbReference type="Pfam" id="PF08439">
    <property type="entry name" value="Peptidase_M3_N"/>
    <property type="match status" value="1"/>
</dbReference>
<dbReference type="Pfam" id="PF01432">
    <property type="entry name" value="Peptidase_M3"/>
    <property type="match status" value="1"/>
</dbReference>
<evidence type="ECO:0000259" key="8">
    <source>
        <dbReference type="Pfam" id="PF08439"/>
    </source>
</evidence>
<dbReference type="InterPro" id="IPR001567">
    <property type="entry name" value="Pept_M3A_M3B_dom"/>
</dbReference>
<reference evidence="9 10" key="1">
    <citation type="submission" date="2024-03" db="EMBL/GenBank/DDBJ databases">
        <title>Mouse gut bacterial collection (mGBC) of GemPharmatech.</title>
        <authorList>
            <person name="He Y."/>
            <person name="Dong L."/>
            <person name="Wu D."/>
            <person name="Gao X."/>
            <person name="Lin Z."/>
        </authorList>
    </citation>
    <scope>NUCLEOTIDE SEQUENCE [LARGE SCALE GENOMIC DNA]</scope>
    <source>
        <strain evidence="9 10">15-30</strain>
    </source>
</reference>
<keyword evidence="10" id="KW-1185">Reference proteome</keyword>
<evidence type="ECO:0000256" key="4">
    <source>
        <dbReference type="ARBA" id="ARBA00022833"/>
    </source>
</evidence>
<comment type="cofactor">
    <cofactor evidence="6">
        <name>Zn(2+)</name>
        <dbReference type="ChEBI" id="CHEBI:29105"/>
    </cofactor>
    <text evidence="6">Binds 1 zinc ion.</text>
</comment>
<proteinExistence type="inferred from homology"/>
<keyword evidence="4 6" id="KW-0862">Zinc</keyword>
<comment type="function">
    <text evidence="6">Has oligopeptidase activity and degrades a variety of small bioactive peptides.</text>
</comment>
<comment type="caution">
    <text evidence="9">The sequence shown here is derived from an EMBL/GenBank/DDBJ whole genome shotgun (WGS) entry which is preliminary data.</text>
</comment>
<dbReference type="InterPro" id="IPR004438">
    <property type="entry name" value="Peptidase_M3B"/>
</dbReference>
<feature type="domain" description="Peptidase M3A/M3B catalytic" evidence="7">
    <location>
        <begin position="200"/>
        <end position="581"/>
    </location>
</feature>
<keyword evidence="3 6" id="KW-0378">Hydrolase</keyword>
<keyword evidence="5 6" id="KW-0482">Metalloprotease</keyword>
<sequence>MALPLRKDVPQELTWDLSALYADDAAFFADLEKLAQKTTAFSARFKGQVTDAQQLTKALIELEQLERYATKIEHYAFLQQASDMTDPHYDHLLTQADQALATKEATLAFFELEAANLAPTELEMVAQKTPRFASVIRHLKTAKKHQLSQATEEALALLAPTFKAPENIYTTTRAADMRFSDFEVNGQTYPMSFVLYENTYQYHPDPEVRHKAFASFSKTLRRYQNTVAATYYTQVAKEKTLATLRGYDSVVDYLLEQQESNCELFDRQIDLIMEKLGPIMQRYVKLIQKEHGLERLTFADLQIDLDPTFAPKVKLADAPRYIKQAVAPLGSAYEKLVLRAFDERWVDFALNEGKETGGFETTPYGLHPYILMSWTDELADVYTLVHELGHAGQALLTMENNSILGSEPSMYLVEAPSTFNELLLTHSLTQTSSDPRLERFAYTKMLTNTFYHNFVTHLLEAAFQREVYRLIDAGQTFDGAKLSEIKKQVLQRFWGEAVVIDDDAALTWMRQSHYYMGLYSYTYSAGLTIATQAYLKLLAEPETTVKDWLAFLKLGDSLPPIAAAKVAGCDISTKEPLENTLAFLAQTVERIETLTTQL</sequence>
<organism evidence="9 10">
    <name type="scientific">Ligilactobacillus faecis</name>
    <dbReference type="NCBI Taxonomy" id="762833"/>
    <lineage>
        <taxon>Bacteria</taxon>
        <taxon>Bacillati</taxon>
        <taxon>Bacillota</taxon>
        <taxon>Bacilli</taxon>
        <taxon>Lactobacillales</taxon>
        <taxon>Lactobacillaceae</taxon>
        <taxon>Ligilactobacillus</taxon>
    </lineage>
</organism>
<evidence type="ECO:0000313" key="10">
    <source>
        <dbReference type="Proteomes" id="UP001565236"/>
    </source>
</evidence>
<evidence type="ECO:0000256" key="3">
    <source>
        <dbReference type="ARBA" id="ARBA00022801"/>
    </source>
</evidence>
<dbReference type="NCBIfam" id="TIGR00181">
    <property type="entry name" value="pepF"/>
    <property type="match status" value="1"/>
</dbReference>
<comment type="similarity">
    <text evidence="6">Belongs to the peptidase M3B family.</text>
</comment>
<dbReference type="Gene3D" id="1.10.1370.20">
    <property type="entry name" value="Oligoendopeptidase f, C-terminal domain"/>
    <property type="match status" value="1"/>
</dbReference>
<evidence type="ECO:0000259" key="7">
    <source>
        <dbReference type="Pfam" id="PF01432"/>
    </source>
</evidence>
<evidence type="ECO:0000256" key="6">
    <source>
        <dbReference type="RuleBase" id="RU368091"/>
    </source>
</evidence>
<dbReference type="EMBL" id="JBCLUF010000016">
    <property type="protein sequence ID" value="MEY8662359.1"/>
    <property type="molecule type" value="Genomic_DNA"/>
</dbReference>
<dbReference type="SUPFAM" id="SSF55486">
    <property type="entry name" value="Metalloproteases ('zincins'), catalytic domain"/>
    <property type="match status" value="1"/>
</dbReference>
<dbReference type="InterPro" id="IPR034009">
    <property type="entry name" value="M3B_PepF_4"/>
</dbReference>
<evidence type="ECO:0000313" key="9">
    <source>
        <dbReference type="EMBL" id="MEY8662359.1"/>
    </source>
</evidence>
<gene>
    <name evidence="9" type="primary">pepF</name>
    <name evidence="9" type="ORF">AALT52_05595</name>
</gene>
<dbReference type="EC" id="3.4.24.-" evidence="6"/>
<dbReference type="InterPro" id="IPR045090">
    <property type="entry name" value="Pept_M3A_M3B"/>
</dbReference>
<dbReference type="CDD" id="cd09609">
    <property type="entry name" value="M3B_PepF"/>
    <property type="match status" value="1"/>
</dbReference>
<dbReference type="InterPro" id="IPR042088">
    <property type="entry name" value="OligoPept_F_C"/>
</dbReference>
<name>A0ABV4DPZ8_9LACO</name>
<keyword evidence="2 6" id="KW-0479">Metal-binding</keyword>
<dbReference type="PANTHER" id="PTHR11804:SF45">
    <property type="entry name" value="SIMILAR TO OLIGOENDOPEPTIDASE"/>
    <property type="match status" value="1"/>
</dbReference>
<dbReference type="Gene3D" id="1.20.140.70">
    <property type="entry name" value="Oligopeptidase f, N-terminal domain"/>
    <property type="match status" value="1"/>
</dbReference>
<protein>
    <recommendedName>
        <fullName evidence="6">Oligopeptidase F</fullName>
        <ecNumber evidence="6">3.4.24.-</ecNumber>
    </recommendedName>
</protein>